<dbReference type="InterPro" id="IPR031563">
    <property type="entry name" value="MOT1/MOT2"/>
</dbReference>
<keyword evidence="2" id="KW-0812">Transmembrane</keyword>
<feature type="transmembrane region" description="Helical" evidence="2">
    <location>
        <begin position="408"/>
        <end position="432"/>
    </location>
</feature>
<reference evidence="3" key="1">
    <citation type="submission" date="2022-02" db="EMBL/GenBank/DDBJ databases">
        <authorList>
            <person name="Giguere J D."/>
        </authorList>
    </citation>
    <scope>NUCLEOTIDE SEQUENCE</scope>
    <source>
        <strain evidence="3">CCAP 1055/1</strain>
    </source>
</reference>
<evidence type="ECO:0000313" key="3">
    <source>
        <dbReference type="EMBL" id="CAG9293013.1"/>
    </source>
</evidence>
<evidence type="ECO:0000256" key="1">
    <source>
        <dbReference type="SAM" id="MobiDB-lite"/>
    </source>
</evidence>
<gene>
    <name evidence="3" type="ORF">PTTT1_LOCUS50191</name>
</gene>
<accession>A0A8J9TFC6</accession>
<sequence>MEASHSIVNGSSDSDTDPQPPALNELQVDSSRVCEERPWFNFLSSFLANFYRWWWHRTKDIYRHVSWAEVSGSCGDLGTFIPLFVALAQQRVIHASAALWFAGLANFITGYTWDLPMPVQPMKAIAAVALIDELSLRQVTTAGIWMGAFLTILGATNGIELVHRVVPRSVVSGMQLGVGLSLMVHGWTWITELSWWDLDGRWLAVVCFVTSYWGLRSIHSDSVETNGLRSAQERPLRPIGLFLFGLGALLAVFGLLSTTTTGGSQPLPGWSTAPIATLAIRGTNWNDWSTGFWQGALPQLPLTTLNSVISLCCLASTLYVPDSLIEAESHPIAASSILSPRKVCWSVGLLNFLLCPFGAMPSCHGAGGLAGQHKFGARHGTSVVILGSVKMSLTLILGTWLVPFLDRIPLSVLSVSIIVAGQELAATGILLLSKPMTNVPNTSSNLHCDLGMLRVDLATCLCTTSVILGLKKTHYGALCGLLVHVIYGPGWALFRRVESTASPGVYSPLDQWN</sequence>
<name>A0A8J9TFC6_PHATR</name>
<dbReference type="PANTHER" id="PTHR31970">
    <property type="match status" value="1"/>
</dbReference>
<feature type="transmembrane region" description="Helical" evidence="2">
    <location>
        <begin position="383"/>
        <end position="402"/>
    </location>
</feature>
<dbReference type="PANTHER" id="PTHR31970:SF9">
    <property type="entry name" value="MOLYBDATE TRANSPORTER 2"/>
    <property type="match status" value="1"/>
</dbReference>
<keyword evidence="2" id="KW-0472">Membrane</keyword>
<dbReference type="Pfam" id="PF16983">
    <property type="entry name" value="MFS_MOT1"/>
    <property type="match status" value="2"/>
</dbReference>
<dbReference type="Proteomes" id="UP000836788">
    <property type="component" value="Chromosome 7"/>
</dbReference>
<feature type="compositionally biased region" description="Polar residues" evidence="1">
    <location>
        <begin position="1"/>
        <end position="13"/>
    </location>
</feature>
<feature type="region of interest" description="Disordered" evidence="1">
    <location>
        <begin position="1"/>
        <end position="22"/>
    </location>
</feature>
<dbReference type="GO" id="GO:0015098">
    <property type="term" value="F:molybdate ion transmembrane transporter activity"/>
    <property type="evidence" value="ECO:0007669"/>
    <property type="project" value="InterPro"/>
</dbReference>
<keyword evidence="2" id="KW-1133">Transmembrane helix</keyword>
<feature type="transmembrane region" description="Helical" evidence="2">
    <location>
        <begin position="92"/>
        <end position="113"/>
    </location>
</feature>
<protein>
    <submittedName>
        <fullName evidence="3">Uncharacterized protein</fullName>
    </submittedName>
</protein>
<feature type="transmembrane region" description="Helical" evidence="2">
    <location>
        <begin position="453"/>
        <end position="469"/>
    </location>
</feature>
<feature type="transmembrane region" description="Helical" evidence="2">
    <location>
        <begin position="142"/>
        <end position="162"/>
    </location>
</feature>
<feature type="transmembrane region" description="Helical" evidence="2">
    <location>
        <begin position="475"/>
        <end position="494"/>
    </location>
</feature>
<feature type="transmembrane region" description="Helical" evidence="2">
    <location>
        <begin position="169"/>
        <end position="190"/>
    </location>
</feature>
<feature type="non-terminal residue" evidence="3">
    <location>
        <position position="513"/>
    </location>
</feature>
<feature type="transmembrane region" description="Helical" evidence="2">
    <location>
        <begin position="239"/>
        <end position="258"/>
    </location>
</feature>
<dbReference type="EMBL" id="OU594948">
    <property type="protein sequence ID" value="CAG9293013.1"/>
    <property type="molecule type" value="Genomic_DNA"/>
</dbReference>
<proteinExistence type="predicted"/>
<organism evidence="3">
    <name type="scientific">Phaeodactylum tricornutum</name>
    <name type="common">Diatom</name>
    <dbReference type="NCBI Taxonomy" id="2850"/>
    <lineage>
        <taxon>Eukaryota</taxon>
        <taxon>Sar</taxon>
        <taxon>Stramenopiles</taxon>
        <taxon>Ochrophyta</taxon>
        <taxon>Bacillariophyta</taxon>
        <taxon>Bacillariophyceae</taxon>
        <taxon>Bacillariophycidae</taxon>
        <taxon>Naviculales</taxon>
        <taxon>Phaeodactylaceae</taxon>
        <taxon>Phaeodactylum</taxon>
    </lineage>
</organism>
<evidence type="ECO:0000256" key="2">
    <source>
        <dbReference type="SAM" id="Phobius"/>
    </source>
</evidence>
<dbReference type="AlphaFoldDB" id="A0A8J9TFC6"/>
<feature type="transmembrane region" description="Helical" evidence="2">
    <location>
        <begin position="202"/>
        <end position="218"/>
    </location>
</feature>